<keyword evidence="3" id="KW-1185">Reference proteome</keyword>
<dbReference type="EMBL" id="JAMBOL010000006">
    <property type="protein sequence ID" value="MCM3714193.1"/>
    <property type="molecule type" value="Genomic_DNA"/>
</dbReference>
<feature type="domain" description="DUF4387" evidence="1">
    <location>
        <begin position="4"/>
        <end position="99"/>
    </location>
</feature>
<proteinExistence type="predicted"/>
<reference evidence="2" key="1">
    <citation type="submission" date="2022-05" db="EMBL/GenBank/DDBJ databases">
        <title>Comparative Genomics of Spacecraft Associated Microbes.</title>
        <authorList>
            <person name="Tran M.T."/>
            <person name="Wright A."/>
            <person name="Seuylemezian A."/>
            <person name="Eisen J."/>
            <person name="Coil D."/>
        </authorList>
    </citation>
    <scope>NUCLEOTIDE SEQUENCE</scope>
    <source>
        <strain evidence="2">214.1.1</strain>
    </source>
</reference>
<sequence length="102" mass="11140">MMTLGSVAKLIRSKNAGPFMLTIDIIMDSEENYLLVKHSTKLSKAFIASLYDLTAEEISLIYCDEVKALKISFPRPVSSGDIGDGDVFGGQQHGPLVELDFS</sequence>
<evidence type="ECO:0000313" key="3">
    <source>
        <dbReference type="Proteomes" id="UP001139179"/>
    </source>
</evidence>
<organism evidence="2 3">
    <name type="scientific">Halalkalibacter oceani</name>
    <dbReference type="NCBI Taxonomy" id="1653776"/>
    <lineage>
        <taxon>Bacteria</taxon>
        <taxon>Bacillati</taxon>
        <taxon>Bacillota</taxon>
        <taxon>Bacilli</taxon>
        <taxon>Bacillales</taxon>
        <taxon>Bacillaceae</taxon>
        <taxon>Halalkalibacter</taxon>
    </lineage>
</organism>
<protein>
    <submittedName>
        <fullName evidence="2">DUF4387 domain-containing protein</fullName>
    </submittedName>
</protein>
<dbReference type="Pfam" id="PF14330">
    <property type="entry name" value="DUF4387"/>
    <property type="match status" value="1"/>
</dbReference>
<gene>
    <name evidence="2" type="ORF">M3202_08850</name>
</gene>
<name>A0A9X2DS45_9BACI</name>
<dbReference type="RefSeq" id="WP_251222987.1">
    <property type="nucleotide sequence ID" value="NZ_JAMBOL010000006.1"/>
</dbReference>
<evidence type="ECO:0000313" key="2">
    <source>
        <dbReference type="EMBL" id="MCM3714193.1"/>
    </source>
</evidence>
<dbReference type="AlphaFoldDB" id="A0A9X2DS45"/>
<dbReference type="Proteomes" id="UP001139179">
    <property type="component" value="Unassembled WGS sequence"/>
</dbReference>
<accession>A0A9X2DS45</accession>
<comment type="caution">
    <text evidence="2">The sequence shown here is derived from an EMBL/GenBank/DDBJ whole genome shotgun (WGS) entry which is preliminary data.</text>
</comment>
<evidence type="ECO:0000259" key="1">
    <source>
        <dbReference type="Pfam" id="PF14330"/>
    </source>
</evidence>
<dbReference type="InterPro" id="IPR025496">
    <property type="entry name" value="DUF4387"/>
</dbReference>